<keyword evidence="6" id="KW-0964">Secreted</keyword>
<evidence type="ECO:0000256" key="5">
    <source>
        <dbReference type="ARBA" id="ARBA00023157"/>
    </source>
</evidence>
<dbReference type="SMART" id="SM00078">
    <property type="entry name" value="IlGF"/>
    <property type="match status" value="1"/>
</dbReference>
<name>A0A0K0PQK4_LEPDE</name>
<keyword evidence="4" id="KW-0732">Signal</keyword>
<feature type="transmembrane region" description="Helical" evidence="7">
    <location>
        <begin position="6"/>
        <end position="23"/>
    </location>
</feature>
<evidence type="ECO:0000256" key="4">
    <source>
        <dbReference type="ARBA" id="ARBA00022729"/>
    </source>
</evidence>
<organism evidence="9">
    <name type="scientific">Leptinotarsa decemlineata</name>
    <name type="common">Colorado potato beetle</name>
    <name type="synonym">Doryphora decemlineata</name>
    <dbReference type="NCBI Taxonomy" id="7539"/>
    <lineage>
        <taxon>Eukaryota</taxon>
        <taxon>Metazoa</taxon>
        <taxon>Ecdysozoa</taxon>
        <taxon>Arthropoda</taxon>
        <taxon>Hexapoda</taxon>
        <taxon>Insecta</taxon>
        <taxon>Pterygota</taxon>
        <taxon>Neoptera</taxon>
        <taxon>Endopterygota</taxon>
        <taxon>Coleoptera</taxon>
        <taxon>Polyphaga</taxon>
        <taxon>Cucujiformia</taxon>
        <taxon>Chrysomeloidea</taxon>
        <taxon>Chrysomelidae</taxon>
        <taxon>Chrysomelinae</taxon>
        <taxon>Doryphorini</taxon>
        <taxon>Leptinotarsa</taxon>
    </lineage>
</organism>
<dbReference type="Gene3D" id="1.10.100.10">
    <property type="entry name" value="Insulin-like"/>
    <property type="match status" value="1"/>
</dbReference>
<dbReference type="Pfam" id="PF00049">
    <property type="entry name" value="Insulin"/>
    <property type="match status" value="1"/>
</dbReference>
<keyword evidence="3" id="KW-0165">Cleavage on pair of basic residues</keyword>
<evidence type="ECO:0000313" key="9">
    <source>
        <dbReference type="EMBL" id="AKQ48973.1"/>
    </source>
</evidence>
<evidence type="ECO:0000256" key="6">
    <source>
        <dbReference type="RuleBase" id="RU000406"/>
    </source>
</evidence>
<comment type="similarity">
    <text evidence="1 6">Belongs to the insulin family.</text>
</comment>
<keyword evidence="5" id="KW-1015">Disulfide bond</keyword>
<comment type="subcellular location">
    <subcellularLocation>
        <location evidence="6">Secreted</location>
    </subcellularLocation>
</comment>
<dbReference type="InterPro" id="IPR022353">
    <property type="entry name" value="Insulin_CS"/>
</dbReference>
<dbReference type="InterPro" id="IPR022352">
    <property type="entry name" value="Ins/IGF/rlx"/>
</dbReference>
<dbReference type="AlphaFoldDB" id="A0A0K0PQK4"/>
<reference evidence="9" key="2">
    <citation type="journal article" date="2016" name="Gene">
        <title>Knockdown of a putative insulin-like peptide gene LdILP2 in Leptinotarsa decemlineata by RNA interference impairs pupation and adult emergence.</title>
        <authorList>
            <person name="Fu K.Y."/>
            <person name="Zhu T.T."/>
            <person name="Guo W.C."/>
            <person name="Ahmat T."/>
            <person name="Li G.Q."/>
        </authorList>
    </citation>
    <scope>NUCLEOTIDE SEQUENCE</scope>
</reference>
<keyword evidence="7" id="KW-0812">Transmembrane</keyword>
<dbReference type="EMBL" id="KP696394">
    <property type="protein sequence ID" value="AKQ48973.1"/>
    <property type="molecule type" value="mRNA"/>
</dbReference>
<evidence type="ECO:0000256" key="1">
    <source>
        <dbReference type="ARBA" id="ARBA00009034"/>
    </source>
</evidence>
<dbReference type="GO" id="GO:0005179">
    <property type="term" value="F:hormone activity"/>
    <property type="evidence" value="ECO:0007669"/>
    <property type="project" value="InterPro"/>
</dbReference>
<comment type="subunit">
    <text evidence="2">Heterodimer of a B chain and an A chain linked by two disulfide bonds.</text>
</comment>
<proteinExistence type="evidence at transcript level"/>
<dbReference type="InterPro" id="IPR036438">
    <property type="entry name" value="Insulin-like_sf"/>
</dbReference>
<reference evidence="9" key="1">
    <citation type="submission" date="2015-01" db="EMBL/GenBank/DDBJ databases">
        <title>Leptinotarsa decemlineata insulin-like peptide.</title>
        <authorList>
            <person name="Fu K."/>
        </authorList>
    </citation>
    <scope>NUCLEOTIDE SEQUENCE</scope>
</reference>
<evidence type="ECO:0000256" key="3">
    <source>
        <dbReference type="ARBA" id="ARBA00022685"/>
    </source>
</evidence>
<dbReference type="PROSITE" id="PS00262">
    <property type="entry name" value="INSULIN"/>
    <property type="match status" value="1"/>
</dbReference>
<evidence type="ECO:0000256" key="7">
    <source>
        <dbReference type="SAM" id="Phobius"/>
    </source>
</evidence>
<dbReference type="SUPFAM" id="SSF56994">
    <property type="entry name" value="Insulin-like"/>
    <property type="match status" value="1"/>
</dbReference>
<dbReference type="PANTHER" id="PTHR13647">
    <property type="entry name" value="INSULIN-LIKE PEPTIDE 2-RELATED"/>
    <property type="match status" value="1"/>
</dbReference>
<feature type="domain" description="Insulin-like" evidence="8">
    <location>
        <begin position="31"/>
        <end position="116"/>
    </location>
</feature>
<keyword evidence="7" id="KW-1133">Transmembrane helix</keyword>
<protein>
    <submittedName>
        <fullName evidence="9">Insulin-like peptide-1a</fullName>
    </submittedName>
</protein>
<dbReference type="KEGG" id="ldc:111517962"/>
<dbReference type="PRINTS" id="PR00276">
    <property type="entry name" value="INSULINFAMLY"/>
</dbReference>
<evidence type="ECO:0000256" key="2">
    <source>
        <dbReference type="ARBA" id="ARBA00011207"/>
    </source>
</evidence>
<dbReference type="OrthoDB" id="6330326at2759"/>
<dbReference type="GO" id="GO:0005576">
    <property type="term" value="C:extracellular region"/>
    <property type="evidence" value="ECO:0007669"/>
    <property type="project" value="UniProtKB-SubCell"/>
</dbReference>
<keyword evidence="7" id="KW-0472">Membrane</keyword>
<dbReference type="InterPro" id="IPR016179">
    <property type="entry name" value="Insulin-like"/>
</dbReference>
<accession>A0A0K0PQK4</accession>
<dbReference type="PANTHER" id="PTHR13647:SF4">
    <property type="entry name" value="INSULIN-LIKE PEPTIDE 1-RELATED"/>
    <property type="match status" value="1"/>
</dbReference>
<evidence type="ECO:0000259" key="8">
    <source>
        <dbReference type="SMART" id="SM00078"/>
    </source>
</evidence>
<sequence>MHARLVYIFILINILNAFAVPYWSNILSKRTKYCGSHLTSTLSIICEGNYYGKTMKRADWLDFDNKLENDLDSGESKFPFISRDLAESMVPVKSRRGIIEECCIKSCSLNELRTYCAA</sequence>